<evidence type="ECO:0000313" key="5">
    <source>
        <dbReference type="EMBL" id="GGY61578.1"/>
    </source>
</evidence>
<dbReference type="InterPro" id="IPR050251">
    <property type="entry name" value="HpcH-HpaI_aldolase"/>
</dbReference>
<feature type="domain" description="HpcH/HpaI aldolase/citrate lyase" evidence="4">
    <location>
        <begin position="22"/>
        <end position="246"/>
    </location>
</feature>
<dbReference type="GO" id="GO:0016832">
    <property type="term" value="F:aldehyde-lyase activity"/>
    <property type="evidence" value="ECO:0007669"/>
    <property type="project" value="TreeGrafter"/>
</dbReference>
<keyword evidence="2" id="KW-0456">Lyase</keyword>
<dbReference type="InterPro" id="IPR005000">
    <property type="entry name" value="Aldolase/citrate-lyase_domain"/>
</dbReference>
<name>A0AA88C8I0_9BURK</name>
<accession>A0AA88C8I0</accession>
<gene>
    <name evidence="5" type="primary">hpcH</name>
    <name evidence="5" type="ORF">GCM10007387_50170</name>
</gene>
<dbReference type="Pfam" id="PF03328">
    <property type="entry name" value="HpcH_HpaI"/>
    <property type="match status" value="1"/>
</dbReference>
<dbReference type="PANTHER" id="PTHR30502">
    <property type="entry name" value="2-KETO-3-DEOXY-L-RHAMNONATE ALDOLASE"/>
    <property type="match status" value="1"/>
</dbReference>
<evidence type="ECO:0000256" key="3">
    <source>
        <dbReference type="ARBA" id="ARBA00045074"/>
    </source>
</evidence>
<dbReference type="SUPFAM" id="SSF51621">
    <property type="entry name" value="Phosphoenolpyruvate/pyruvate domain"/>
    <property type="match status" value="1"/>
</dbReference>
<organism evidence="5 6">
    <name type="scientific">Pseudoduganella albidiflava</name>
    <dbReference type="NCBI Taxonomy" id="321983"/>
    <lineage>
        <taxon>Bacteria</taxon>
        <taxon>Pseudomonadati</taxon>
        <taxon>Pseudomonadota</taxon>
        <taxon>Betaproteobacteria</taxon>
        <taxon>Burkholderiales</taxon>
        <taxon>Oxalobacteraceae</taxon>
        <taxon>Telluria group</taxon>
        <taxon>Pseudoduganella</taxon>
    </lineage>
</organism>
<reference evidence="5" key="1">
    <citation type="journal article" date="2014" name="Int. J. Syst. Evol. Microbiol.">
        <title>Complete genome sequence of Corynebacterium casei LMG S-19264T (=DSM 44701T), isolated from a smear-ripened cheese.</title>
        <authorList>
            <consortium name="US DOE Joint Genome Institute (JGI-PGF)"/>
            <person name="Walter F."/>
            <person name="Albersmeier A."/>
            <person name="Kalinowski J."/>
            <person name="Ruckert C."/>
        </authorList>
    </citation>
    <scope>NUCLEOTIDE SEQUENCE</scope>
    <source>
        <strain evidence="5">KCTC 12343</strain>
    </source>
</reference>
<dbReference type="Gene3D" id="3.20.20.60">
    <property type="entry name" value="Phosphoenolpyruvate-binding domains"/>
    <property type="match status" value="1"/>
</dbReference>
<evidence type="ECO:0000313" key="6">
    <source>
        <dbReference type="Proteomes" id="UP000628442"/>
    </source>
</evidence>
<dbReference type="FunFam" id="3.20.20.60:FF:000004">
    <property type="entry name" value="5-keto-4-deoxy-D-glucarate aldolase"/>
    <property type="match status" value="1"/>
</dbReference>
<dbReference type="InterPro" id="IPR015813">
    <property type="entry name" value="Pyrv/PenolPyrv_kinase-like_dom"/>
</dbReference>
<comment type="caution">
    <text evidence="5">The sequence shown here is derived from an EMBL/GenBank/DDBJ whole genome shotgun (WGS) entry which is preliminary data.</text>
</comment>
<sequence length="260" mass="27849">MEEDMNVPVNPFKQALRDRRMQLGLWSGLSSHVTVEVLANAGFDWLLIDTEHSPNELPMVHSQLQAVARGATHPIVRPTWNDTVVIKRLLDIGAQTLLIPFVENADEARNAVAATRYPPLGVRGYAAAARASDFGRIKDYPHACEEQLCVILQVETPAALANIEAIAAVDGVDGIFIGPGDLAASMSHIGQIGHPDVVAAIDDALARIRATGTPAGILASDEKLARRWIEQGVDFIAVGSDTGLLARGAEQLAARFKNVA</sequence>
<keyword evidence="1" id="KW-0479">Metal-binding</keyword>
<reference evidence="5" key="2">
    <citation type="submission" date="2022-12" db="EMBL/GenBank/DDBJ databases">
        <authorList>
            <person name="Sun Q."/>
            <person name="Kim S."/>
        </authorList>
    </citation>
    <scope>NUCLEOTIDE SEQUENCE</scope>
    <source>
        <strain evidence="5">KCTC 12343</strain>
    </source>
</reference>
<evidence type="ECO:0000256" key="2">
    <source>
        <dbReference type="ARBA" id="ARBA00023239"/>
    </source>
</evidence>
<comment type="catalytic activity">
    <reaction evidence="3">
        <text>D-glyceraldehyde + pyruvate = 2-dehydro-3-deoxy-L-galactonate</text>
        <dbReference type="Rhea" id="RHEA:80055"/>
        <dbReference type="ChEBI" id="CHEBI:15361"/>
        <dbReference type="ChEBI" id="CHEBI:17378"/>
        <dbReference type="ChEBI" id="CHEBI:75545"/>
    </reaction>
</comment>
<dbReference type="InterPro" id="IPR040442">
    <property type="entry name" value="Pyrv_kinase-like_dom_sf"/>
</dbReference>
<dbReference type="GO" id="GO:0046872">
    <property type="term" value="F:metal ion binding"/>
    <property type="evidence" value="ECO:0007669"/>
    <property type="project" value="UniProtKB-KW"/>
</dbReference>
<evidence type="ECO:0000259" key="4">
    <source>
        <dbReference type="Pfam" id="PF03328"/>
    </source>
</evidence>
<dbReference type="Proteomes" id="UP000628442">
    <property type="component" value="Unassembled WGS sequence"/>
</dbReference>
<evidence type="ECO:0000256" key="1">
    <source>
        <dbReference type="ARBA" id="ARBA00022723"/>
    </source>
</evidence>
<dbReference type="AlphaFoldDB" id="A0AA88C8I0"/>
<proteinExistence type="predicted"/>
<dbReference type="PANTHER" id="PTHR30502:SF4">
    <property type="entry name" value="5-KETO-4-DEOXY-D-GLUCARATE ALDOLASE"/>
    <property type="match status" value="1"/>
</dbReference>
<dbReference type="GO" id="GO:0005737">
    <property type="term" value="C:cytoplasm"/>
    <property type="evidence" value="ECO:0007669"/>
    <property type="project" value="UniProtKB-ARBA"/>
</dbReference>
<protein>
    <submittedName>
        <fullName evidence="5">2,4-dihydroxyhept-2-ene-1,7-dioic acid aldolase</fullName>
    </submittedName>
</protein>
<dbReference type="EMBL" id="BMWV01000015">
    <property type="protein sequence ID" value="GGY61578.1"/>
    <property type="molecule type" value="Genomic_DNA"/>
</dbReference>